<dbReference type="EMBL" id="WAEM01000001">
    <property type="protein sequence ID" value="KAB1157782.1"/>
    <property type="molecule type" value="Genomic_DNA"/>
</dbReference>
<dbReference type="AlphaFoldDB" id="A0A7J5AJI9"/>
<sequence>MTPQNSNFRLIEKPKKEEYPEYSEMYMKLLKDDGMVLQNMKDSFIKIKNFIYELPEEKLHYRYDEGKWTIKEILVHIIDDERIFAYRALRYGRNDNTPLHGFEENNYAKYSYANDRSLKSIFEEYESVRNATLSLFQNLPEDAFIRSGGGIDDDGSIINVRTVRALAYHLAGHELSHIKVIKERYLNLSTKESIL</sequence>
<dbReference type="OrthoDB" id="9793216at2"/>
<proteinExistence type="predicted"/>
<reference evidence="2 3" key="1">
    <citation type="submission" date="2019-09" db="EMBL/GenBank/DDBJ databases">
        <title>Flavobacterium sp. nov., isolated from glacier ice.</title>
        <authorList>
            <person name="Liu Q."/>
        </authorList>
    </citation>
    <scope>NUCLEOTIDE SEQUENCE [LARGE SCALE GENOMIC DNA]</scope>
    <source>
        <strain evidence="2 3">NBRC 112527</strain>
    </source>
</reference>
<dbReference type="Proteomes" id="UP000490922">
    <property type="component" value="Unassembled WGS sequence"/>
</dbReference>
<dbReference type="Pfam" id="PF12867">
    <property type="entry name" value="DinB_2"/>
    <property type="match status" value="1"/>
</dbReference>
<dbReference type="SUPFAM" id="SSF109854">
    <property type="entry name" value="DinB/YfiT-like putative metalloenzymes"/>
    <property type="match status" value="1"/>
</dbReference>
<dbReference type="RefSeq" id="WP_151105975.1">
    <property type="nucleotide sequence ID" value="NZ_WAEM01000001.1"/>
</dbReference>
<dbReference type="InterPro" id="IPR034660">
    <property type="entry name" value="DinB/YfiT-like"/>
</dbReference>
<organism evidence="2 3">
    <name type="scientific">Flavobacterium luteum</name>
    <dbReference type="NCBI Taxonomy" id="2026654"/>
    <lineage>
        <taxon>Bacteria</taxon>
        <taxon>Pseudomonadati</taxon>
        <taxon>Bacteroidota</taxon>
        <taxon>Flavobacteriia</taxon>
        <taxon>Flavobacteriales</taxon>
        <taxon>Flavobacteriaceae</taxon>
        <taxon>Flavobacterium</taxon>
    </lineage>
</organism>
<dbReference type="InterPro" id="IPR024775">
    <property type="entry name" value="DinB-like"/>
</dbReference>
<evidence type="ECO:0000259" key="1">
    <source>
        <dbReference type="Pfam" id="PF12867"/>
    </source>
</evidence>
<keyword evidence="3" id="KW-1185">Reference proteome</keyword>
<evidence type="ECO:0000313" key="2">
    <source>
        <dbReference type="EMBL" id="KAB1157782.1"/>
    </source>
</evidence>
<name>A0A7J5AJI9_9FLAO</name>
<evidence type="ECO:0000313" key="3">
    <source>
        <dbReference type="Proteomes" id="UP000490922"/>
    </source>
</evidence>
<protein>
    <submittedName>
        <fullName evidence="2">DinB family protein</fullName>
    </submittedName>
</protein>
<gene>
    <name evidence="2" type="ORF">F6464_01480</name>
</gene>
<comment type="caution">
    <text evidence="2">The sequence shown here is derived from an EMBL/GenBank/DDBJ whole genome shotgun (WGS) entry which is preliminary data.</text>
</comment>
<accession>A0A7J5AJI9</accession>
<dbReference type="Gene3D" id="1.20.120.450">
    <property type="entry name" value="dinb family like domain"/>
    <property type="match status" value="1"/>
</dbReference>
<feature type="domain" description="DinB-like" evidence="1">
    <location>
        <begin position="53"/>
        <end position="181"/>
    </location>
</feature>